<dbReference type="Pfam" id="PF04965">
    <property type="entry name" value="GPW_gp25"/>
    <property type="match status" value="1"/>
</dbReference>
<reference evidence="2 3" key="1">
    <citation type="submission" date="2021-05" db="EMBL/GenBank/DDBJ databases">
        <title>Draft genomes of bacteria isolated from model marine particles.</title>
        <authorList>
            <person name="Datta M.S."/>
            <person name="Schwartzman J.A."/>
            <person name="Enke T.N."/>
            <person name="Saavedra J."/>
            <person name="Cermak N."/>
            <person name="Cordero O.X."/>
        </authorList>
    </citation>
    <scope>NUCLEOTIDE SEQUENCE [LARGE SCALE GENOMIC DNA]</scope>
    <source>
        <strain evidence="2 3">D2M19</strain>
    </source>
</reference>
<dbReference type="Gene3D" id="3.10.450.40">
    <property type="match status" value="1"/>
</dbReference>
<evidence type="ECO:0000259" key="1">
    <source>
        <dbReference type="Pfam" id="PF04965"/>
    </source>
</evidence>
<dbReference type="PANTHER" id="PTHR38595:SF1">
    <property type="entry name" value="TYPE VI SECRETION SYSTEM COMPONENT TSSE1"/>
    <property type="match status" value="1"/>
</dbReference>
<dbReference type="EMBL" id="JAHKPV010000001">
    <property type="protein sequence ID" value="MBU2873119.1"/>
    <property type="molecule type" value="Genomic_DNA"/>
</dbReference>
<evidence type="ECO:0000313" key="3">
    <source>
        <dbReference type="Proteomes" id="UP000753376"/>
    </source>
</evidence>
<comment type="caution">
    <text evidence="2">The sequence shown here is derived from an EMBL/GenBank/DDBJ whole genome shotgun (WGS) entry which is preliminary data.</text>
</comment>
<dbReference type="InterPro" id="IPR017737">
    <property type="entry name" value="TssE1-like"/>
</dbReference>
<dbReference type="InterPro" id="IPR053176">
    <property type="entry name" value="T6SS_TssE1-like"/>
</dbReference>
<dbReference type="NCBIfam" id="TIGR03357">
    <property type="entry name" value="VI_zyme"/>
    <property type="match status" value="1"/>
</dbReference>
<dbReference type="InterPro" id="IPR007048">
    <property type="entry name" value="IraD/Gp25-like"/>
</dbReference>
<proteinExistence type="predicted"/>
<name>A0ABS6A509_9GAMM</name>
<evidence type="ECO:0000313" key="2">
    <source>
        <dbReference type="EMBL" id="MBU2873119.1"/>
    </source>
</evidence>
<keyword evidence="3" id="KW-1185">Reference proteome</keyword>
<organism evidence="2 3">
    <name type="scientific">Marinobacter salexigens</name>
    <dbReference type="NCBI Taxonomy" id="1925763"/>
    <lineage>
        <taxon>Bacteria</taxon>
        <taxon>Pseudomonadati</taxon>
        <taxon>Pseudomonadota</taxon>
        <taxon>Gammaproteobacteria</taxon>
        <taxon>Pseudomonadales</taxon>
        <taxon>Marinobacteraceae</taxon>
        <taxon>Marinobacter</taxon>
    </lineage>
</organism>
<dbReference type="Proteomes" id="UP000753376">
    <property type="component" value="Unassembled WGS sequence"/>
</dbReference>
<dbReference type="PANTHER" id="PTHR38595">
    <property type="entry name" value="CYTOPLASMIC PROTEIN-RELATED"/>
    <property type="match status" value="1"/>
</dbReference>
<dbReference type="RefSeq" id="WP_200362528.1">
    <property type="nucleotide sequence ID" value="NZ_JAHKPV010000001.1"/>
</dbReference>
<accession>A0ABS6A509</accession>
<protein>
    <submittedName>
        <fullName evidence="2">Type VI secretion system baseplate subunit TssE</fullName>
    </submittedName>
</protein>
<sequence>MQTERNVRLQMNLLDRLAADHNAKATVTTIRQSVRRDLEALLNTRRSWLVLPPELRELKQSVLGYGLPDFTVMDLGTEEARQWLCEEVRQTIVRFEPRLTRIEVIAEEGDTPLDRTMRLRIDAILLVDPVPEPVAFRSDLEPVNLSMTLQECA</sequence>
<gene>
    <name evidence="2" type="primary">tssE</name>
    <name evidence="2" type="ORF">KO508_03775</name>
</gene>
<dbReference type="SUPFAM" id="SSF160719">
    <property type="entry name" value="gpW/gp25-like"/>
    <property type="match status" value="1"/>
</dbReference>
<feature type="domain" description="IraD/Gp25-like" evidence="1">
    <location>
        <begin position="30"/>
        <end position="129"/>
    </location>
</feature>